<dbReference type="EMBL" id="BSXS01011067">
    <property type="protein sequence ID" value="GME99619.1"/>
    <property type="molecule type" value="Genomic_DNA"/>
</dbReference>
<organism evidence="1 2">
    <name type="scientific">Ambrosiozyma monospora</name>
    <name type="common">Yeast</name>
    <name type="synonym">Endomycopsis monosporus</name>
    <dbReference type="NCBI Taxonomy" id="43982"/>
    <lineage>
        <taxon>Eukaryota</taxon>
        <taxon>Fungi</taxon>
        <taxon>Dikarya</taxon>
        <taxon>Ascomycota</taxon>
        <taxon>Saccharomycotina</taxon>
        <taxon>Pichiomycetes</taxon>
        <taxon>Pichiales</taxon>
        <taxon>Pichiaceae</taxon>
        <taxon>Ambrosiozyma</taxon>
    </lineage>
</organism>
<evidence type="ECO:0000313" key="1">
    <source>
        <dbReference type="EMBL" id="GME99619.1"/>
    </source>
</evidence>
<reference evidence="1" key="1">
    <citation type="submission" date="2023-04" db="EMBL/GenBank/DDBJ databases">
        <title>Ambrosiozyma monospora NBRC 10751.</title>
        <authorList>
            <person name="Ichikawa N."/>
            <person name="Sato H."/>
            <person name="Tonouchi N."/>
        </authorList>
    </citation>
    <scope>NUCLEOTIDE SEQUENCE</scope>
    <source>
        <strain evidence="1">NBRC 10751</strain>
    </source>
</reference>
<name>A0ACB5U129_AMBMO</name>
<keyword evidence="2" id="KW-1185">Reference proteome</keyword>
<sequence>MGIAGLISKWCRVQIKLPKSQRKCLYIVSPWTYDRFLNELNQVDETVLASGLIRYIPCGFFLDYGTVNTKRYKAFSMDSWTDIALGSLPNVEISNEVFSAEQELLGRQMFKDLNLVSLVTCEALHCDNAYCVTLCFNLGKGSVFKVSYSGDTRPKRKFCRIGANSDLLIHESTLGDDKYHDAFMKRHSTTSEAVHVAVLMQVKNLLLTHFSQRYQSFDGSAEVYKRLADPFKNISFERISDDKKDTNAKDNVNSDDNQVSKAHVNIDDGEVVTGIDPAGSTLGKDTSDVPEEEKQKPIEELAPIFMSQKDTALAMVASVDAITKNSQKMKF</sequence>
<comment type="caution">
    <text evidence="1">The sequence shown here is derived from an EMBL/GenBank/DDBJ whole genome shotgun (WGS) entry which is preliminary data.</text>
</comment>
<evidence type="ECO:0000313" key="2">
    <source>
        <dbReference type="Proteomes" id="UP001165064"/>
    </source>
</evidence>
<gene>
    <name evidence="1" type="ORF">Amon02_001077100</name>
</gene>
<protein>
    <submittedName>
        <fullName evidence="1">Unnamed protein product</fullName>
    </submittedName>
</protein>
<accession>A0ACB5U129</accession>
<proteinExistence type="predicted"/>
<dbReference type="Proteomes" id="UP001165064">
    <property type="component" value="Unassembled WGS sequence"/>
</dbReference>